<evidence type="ECO:0000313" key="1">
    <source>
        <dbReference type="EMBL" id="MFC7192704.1"/>
    </source>
</evidence>
<sequence>MTQRGMRSEVVVEGSFVPAVDLLDDEAPTSSAIGYGPEYGANESCAVNVQRSIGRPRTNVSISA</sequence>
<organism evidence="1 2">
    <name type="scientific">Halocatena marina</name>
    <dbReference type="NCBI Taxonomy" id="2934937"/>
    <lineage>
        <taxon>Archaea</taxon>
        <taxon>Methanobacteriati</taxon>
        <taxon>Methanobacteriota</taxon>
        <taxon>Stenosarchaea group</taxon>
        <taxon>Halobacteria</taxon>
        <taxon>Halobacteriales</taxon>
        <taxon>Natronomonadaceae</taxon>
        <taxon>Halocatena</taxon>
    </lineage>
</organism>
<comment type="caution">
    <text evidence="1">The sequence shown here is derived from an EMBL/GenBank/DDBJ whole genome shotgun (WGS) entry which is preliminary data.</text>
</comment>
<accession>A0ABD5YTL8</accession>
<proteinExistence type="predicted"/>
<dbReference type="GeneID" id="302506954"/>
<reference evidence="1 2" key="1">
    <citation type="journal article" date="2019" name="Int. J. Syst. Evol. Microbiol.">
        <title>The Global Catalogue of Microorganisms (GCM) 10K type strain sequencing project: providing services to taxonomists for standard genome sequencing and annotation.</title>
        <authorList>
            <consortium name="The Broad Institute Genomics Platform"/>
            <consortium name="The Broad Institute Genome Sequencing Center for Infectious Disease"/>
            <person name="Wu L."/>
            <person name="Ma J."/>
        </authorList>
    </citation>
    <scope>NUCLEOTIDE SEQUENCE [LARGE SCALE GENOMIC DNA]</scope>
    <source>
        <strain evidence="1 2">RDMS1</strain>
    </source>
</reference>
<protein>
    <submittedName>
        <fullName evidence="1">Uncharacterized protein</fullName>
    </submittedName>
</protein>
<dbReference type="EMBL" id="JBHTAX010000005">
    <property type="protein sequence ID" value="MFC7192704.1"/>
    <property type="molecule type" value="Genomic_DNA"/>
</dbReference>
<gene>
    <name evidence="1" type="ORF">ACFQL7_24780</name>
</gene>
<dbReference type="Proteomes" id="UP001596417">
    <property type="component" value="Unassembled WGS sequence"/>
</dbReference>
<name>A0ABD5YTL8_9EURY</name>
<evidence type="ECO:0000313" key="2">
    <source>
        <dbReference type="Proteomes" id="UP001596417"/>
    </source>
</evidence>
<dbReference type="RefSeq" id="WP_390206807.1">
    <property type="nucleotide sequence ID" value="NZ_CP109981.1"/>
</dbReference>
<keyword evidence="2" id="KW-1185">Reference proteome</keyword>
<dbReference type="AlphaFoldDB" id="A0ABD5YTL8"/>